<feature type="domain" description="NAD-dependent epimerase/dehydratase" evidence="2">
    <location>
        <begin position="5"/>
        <end position="219"/>
    </location>
</feature>
<protein>
    <submittedName>
        <fullName evidence="3">TIGR01777 family protein</fullName>
    </submittedName>
</protein>
<dbReference type="PANTHER" id="PTHR11092:SF0">
    <property type="entry name" value="EPIMERASE FAMILY PROTEIN SDR39U1"/>
    <property type="match status" value="1"/>
</dbReference>
<organism evidence="3 4">
    <name type="scientific">Pelagicoccus enzymogenes</name>
    <dbReference type="NCBI Taxonomy" id="2773457"/>
    <lineage>
        <taxon>Bacteria</taxon>
        <taxon>Pseudomonadati</taxon>
        <taxon>Verrucomicrobiota</taxon>
        <taxon>Opitutia</taxon>
        <taxon>Puniceicoccales</taxon>
        <taxon>Pelagicoccaceae</taxon>
        <taxon>Pelagicoccus</taxon>
    </lineage>
</organism>
<dbReference type="AlphaFoldDB" id="A0A927FA33"/>
<dbReference type="InterPro" id="IPR036291">
    <property type="entry name" value="NAD(P)-bd_dom_sf"/>
</dbReference>
<dbReference type="PANTHER" id="PTHR11092">
    <property type="entry name" value="SUGAR NUCLEOTIDE EPIMERASE RELATED"/>
    <property type="match status" value="1"/>
</dbReference>
<sequence length="323" mass="36137">MKKLVIAGGTGFLGQALARHFTRKNWEVVILTRNTQAPTLAGRLVAWDGKTLGPWVQELEKAQALVNLSGKSVDCRYHPRNRREIRESRLAPTRVLSEALQNAKAPPSVWLNAASATIYRHSLDTPMAEEDGEIGNGFSVEVCQAWEKALFEAPLPGIRRIALRTSMVLGHAKNSVYPILARIARCGLGGKLSTGEQMVSWIHVTDFVRAIEFAIEDEDLQGPLNITAPAPVRNCVFMKTLRETLGIPFGLDHYKPLLEVAAWILRTETELTLKSRFAVPAKLLQHRFVFYYPFVDEALSDLAMHRNRTASPFDPHLLELQKP</sequence>
<dbReference type="EMBL" id="JACYFG010000036">
    <property type="protein sequence ID" value="MBD5780634.1"/>
    <property type="molecule type" value="Genomic_DNA"/>
</dbReference>
<dbReference type="NCBIfam" id="TIGR01777">
    <property type="entry name" value="yfcH"/>
    <property type="match status" value="1"/>
</dbReference>
<dbReference type="Pfam" id="PF01370">
    <property type="entry name" value="Epimerase"/>
    <property type="match status" value="1"/>
</dbReference>
<dbReference type="InterPro" id="IPR001509">
    <property type="entry name" value="Epimerase_deHydtase"/>
</dbReference>
<evidence type="ECO:0000313" key="3">
    <source>
        <dbReference type="EMBL" id="MBD5780634.1"/>
    </source>
</evidence>
<dbReference type="Proteomes" id="UP000622317">
    <property type="component" value="Unassembled WGS sequence"/>
</dbReference>
<accession>A0A927FA33</accession>
<name>A0A927FA33_9BACT</name>
<dbReference type="SUPFAM" id="SSF51735">
    <property type="entry name" value="NAD(P)-binding Rossmann-fold domains"/>
    <property type="match status" value="1"/>
</dbReference>
<comment type="similarity">
    <text evidence="1">Belongs to the NAD(P)-dependent epimerase/dehydratase family. SDR39U1 subfamily.</text>
</comment>
<dbReference type="RefSeq" id="WP_191617730.1">
    <property type="nucleotide sequence ID" value="NZ_JACYFG010000036.1"/>
</dbReference>
<dbReference type="InterPro" id="IPR010099">
    <property type="entry name" value="SDR39U1"/>
</dbReference>
<evidence type="ECO:0000259" key="2">
    <source>
        <dbReference type="Pfam" id="PF01370"/>
    </source>
</evidence>
<dbReference type="Gene3D" id="3.40.50.720">
    <property type="entry name" value="NAD(P)-binding Rossmann-like Domain"/>
    <property type="match status" value="1"/>
</dbReference>
<proteinExistence type="inferred from homology"/>
<gene>
    <name evidence="3" type="ORF">IEN85_14120</name>
</gene>
<evidence type="ECO:0000256" key="1">
    <source>
        <dbReference type="ARBA" id="ARBA00009353"/>
    </source>
</evidence>
<comment type="caution">
    <text evidence="3">The sequence shown here is derived from an EMBL/GenBank/DDBJ whole genome shotgun (WGS) entry which is preliminary data.</text>
</comment>
<keyword evidence="4" id="KW-1185">Reference proteome</keyword>
<reference evidence="3" key="1">
    <citation type="submission" date="2020-09" db="EMBL/GenBank/DDBJ databases">
        <title>Pelagicoccus enzymogenes sp. nov. with an EPS production, isolated from marine sediment.</title>
        <authorList>
            <person name="Feng X."/>
        </authorList>
    </citation>
    <scope>NUCLEOTIDE SEQUENCE</scope>
    <source>
        <strain evidence="3">NFK12</strain>
    </source>
</reference>
<evidence type="ECO:0000313" key="4">
    <source>
        <dbReference type="Proteomes" id="UP000622317"/>
    </source>
</evidence>